<keyword evidence="2" id="KW-1185">Reference proteome</keyword>
<reference evidence="1 2" key="1">
    <citation type="submission" date="2012-04" db="EMBL/GenBank/DDBJ databases">
        <title>The Genome Sequence of Saprolegnia declina VS20.</title>
        <authorList>
            <consortium name="The Broad Institute Genome Sequencing Platform"/>
            <person name="Russ C."/>
            <person name="Nusbaum C."/>
            <person name="Tyler B."/>
            <person name="van West P."/>
            <person name="Dieguez-Uribeondo J."/>
            <person name="de Bruijn I."/>
            <person name="Tripathy S."/>
            <person name="Jiang R."/>
            <person name="Young S.K."/>
            <person name="Zeng Q."/>
            <person name="Gargeya S."/>
            <person name="Fitzgerald M."/>
            <person name="Haas B."/>
            <person name="Abouelleil A."/>
            <person name="Alvarado L."/>
            <person name="Arachchi H.M."/>
            <person name="Berlin A."/>
            <person name="Chapman S.B."/>
            <person name="Goldberg J."/>
            <person name="Griggs A."/>
            <person name="Gujja S."/>
            <person name="Hansen M."/>
            <person name="Howarth C."/>
            <person name="Imamovic A."/>
            <person name="Larimer J."/>
            <person name="McCowen C."/>
            <person name="Montmayeur A."/>
            <person name="Murphy C."/>
            <person name="Neiman D."/>
            <person name="Pearson M."/>
            <person name="Priest M."/>
            <person name="Roberts A."/>
            <person name="Saif S."/>
            <person name="Shea T."/>
            <person name="Sisk P."/>
            <person name="Sykes S."/>
            <person name="Wortman J."/>
            <person name="Nusbaum C."/>
            <person name="Birren B."/>
        </authorList>
    </citation>
    <scope>NUCLEOTIDE SEQUENCE [LARGE SCALE GENOMIC DNA]</scope>
    <source>
        <strain evidence="1 2">VS20</strain>
    </source>
</reference>
<organism evidence="1 2">
    <name type="scientific">Saprolegnia diclina (strain VS20)</name>
    <dbReference type="NCBI Taxonomy" id="1156394"/>
    <lineage>
        <taxon>Eukaryota</taxon>
        <taxon>Sar</taxon>
        <taxon>Stramenopiles</taxon>
        <taxon>Oomycota</taxon>
        <taxon>Saprolegniomycetes</taxon>
        <taxon>Saprolegniales</taxon>
        <taxon>Saprolegniaceae</taxon>
        <taxon>Saprolegnia</taxon>
    </lineage>
</organism>
<dbReference type="RefSeq" id="XP_008614133.1">
    <property type="nucleotide sequence ID" value="XM_008615911.1"/>
</dbReference>
<gene>
    <name evidence="1" type="ORF">SDRG_09944</name>
</gene>
<dbReference type="GeneID" id="19950671"/>
<protein>
    <submittedName>
        <fullName evidence="1">Uncharacterized protein</fullName>
    </submittedName>
</protein>
<evidence type="ECO:0000313" key="1">
    <source>
        <dbReference type="EMBL" id="EQC32192.1"/>
    </source>
</evidence>
<proteinExistence type="predicted"/>
<dbReference type="VEuPathDB" id="FungiDB:SDRG_09944"/>
<evidence type="ECO:0000313" key="2">
    <source>
        <dbReference type="Proteomes" id="UP000030762"/>
    </source>
</evidence>
<dbReference type="AlphaFoldDB" id="T0RQ70"/>
<accession>T0RQ70</accession>
<dbReference type="InParanoid" id="T0RQ70"/>
<name>T0RQ70_SAPDV</name>
<dbReference type="Proteomes" id="UP000030762">
    <property type="component" value="Unassembled WGS sequence"/>
</dbReference>
<sequence>MMRPILRACVLHSVWLARKDRVFRPEAPAVTPEAAATRTTFLTKLHLHHLMLNTQTMCLFHMMHALRHDAWLRDHLVPACAIHTSAPRLQHGQASPLQPSSTKIS</sequence>
<dbReference type="EMBL" id="JH767164">
    <property type="protein sequence ID" value="EQC32192.1"/>
    <property type="molecule type" value="Genomic_DNA"/>
</dbReference>